<dbReference type="InterPro" id="IPR036412">
    <property type="entry name" value="HAD-like_sf"/>
</dbReference>
<dbReference type="Proteomes" id="UP000010094">
    <property type="component" value="Chromosome V"/>
</dbReference>
<evidence type="ECO:0000313" key="3">
    <source>
        <dbReference type="Proteomes" id="UP000010094"/>
    </source>
</evidence>
<evidence type="ECO:0000313" key="2">
    <source>
        <dbReference type="EMBL" id="AFN83052.1"/>
    </source>
</evidence>
<dbReference type="VEuPathDB" id="MicrosporidiaDB:EROM_051210"/>
<dbReference type="PANTHER" id="PTHR12725">
    <property type="entry name" value="HALOACID DEHALOGENASE-LIKE HYDROLASE"/>
    <property type="match status" value="1"/>
</dbReference>
<dbReference type="PANTHER" id="PTHR12725:SF117">
    <property type="entry name" value="HALOACID DEHALOGENASE-LIKE HYDROLASE"/>
    <property type="match status" value="1"/>
</dbReference>
<sequence length="324" mass="37034">MRTIGNAAKAAFKVLSNGIKKAKHKAEKLVSGFGNKKKDASDSAEKSEGISFPVRSGIGDSEDCPQDYKDLLVEKPFKDPVFIEMGQDPDLISAEFRKIGKDVLFLYDIDDTLYHPSNNLQKMERKFLEEKYLSFKKDGTLETFKEELSLSLLYSSLFYNYVGISLEEYWEMLSEFDYLQYLSPDVNLRNFLLSMKNIRRCCFTNGPRDRAENILAKLGVLDCFEVVISIGKYDKTFCCKPLIKSYEFVTKVLGIESPGNVYFFDDSEINIIKAREFGWNGELITRDHNIIDVSSRILQEINEDARSLHFQKVSAVPSSKMPSN</sequence>
<dbReference type="SFLD" id="SFLDG01129">
    <property type="entry name" value="C1.5:_HAD__Beta-PGM__Phosphata"/>
    <property type="match status" value="1"/>
</dbReference>
<dbReference type="InterPro" id="IPR006439">
    <property type="entry name" value="HAD-SF_hydro_IA"/>
</dbReference>
<reference evidence="2 3" key="1">
    <citation type="journal article" date="2012" name="Proc. Natl. Acad. Sci. U.S.A.">
        <title>Gain and loss of multiple functionally related, horizontally transferred genes in the reduced genomes of two microsporidian parasites.</title>
        <authorList>
            <person name="Pombert J.-F."/>
            <person name="Selman M."/>
            <person name="Burki F."/>
            <person name="Bardell F.T."/>
            <person name="Farinelli L."/>
            <person name="Solter L.F."/>
            <person name="Whitman D.W."/>
            <person name="Weiss L.M."/>
            <person name="Corradi N."/>
            <person name="Keeling P.J."/>
        </authorList>
    </citation>
    <scope>NUCLEOTIDE SEQUENCE [LARGE SCALE GENOMIC DNA]</scope>
    <source>
        <strain evidence="2 3">SJ-2008</strain>
    </source>
</reference>
<dbReference type="SUPFAM" id="SSF56784">
    <property type="entry name" value="HAD-like"/>
    <property type="match status" value="1"/>
</dbReference>
<accession>I7ARP8</accession>
<feature type="compositionally biased region" description="Basic and acidic residues" evidence="1">
    <location>
        <begin position="36"/>
        <end position="48"/>
    </location>
</feature>
<feature type="region of interest" description="Disordered" evidence="1">
    <location>
        <begin position="35"/>
        <end position="62"/>
    </location>
</feature>
<proteinExistence type="predicted"/>
<protein>
    <recommendedName>
        <fullName evidence="4">Pyrimidine 5-nucleotidase</fullName>
    </recommendedName>
</protein>
<dbReference type="SFLD" id="SFLDS00003">
    <property type="entry name" value="Haloacid_Dehalogenase"/>
    <property type="match status" value="1"/>
</dbReference>
<dbReference type="AlphaFoldDB" id="I7ARP8"/>
<organism evidence="2 3">
    <name type="scientific">Encephalitozoon romaleae (strain SJ-2008)</name>
    <name type="common">Microsporidian parasite</name>
    <dbReference type="NCBI Taxonomy" id="1178016"/>
    <lineage>
        <taxon>Eukaryota</taxon>
        <taxon>Fungi</taxon>
        <taxon>Fungi incertae sedis</taxon>
        <taxon>Microsporidia</taxon>
        <taxon>Unikaryonidae</taxon>
        <taxon>Encephalitozoon</taxon>
    </lineage>
</organism>
<dbReference type="KEGG" id="ero:EROM_051210"/>
<dbReference type="Gene3D" id="3.40.50.1000">
    <property type="entry name" value="HAD superfamily/HAD-like"/>
    <property type="match status" value="1"/>
</dbReference>
<dbReference type="EMBL" id="CP003522">
    <property type="protein sequence ID" value="AFN83052.1"/>
    <property type="molecule type" value="Genomic_DNA"/>
</dbReference>
<evidence type="ECO:0008006" key="4">
    <source>
        <dbReference type="Google" id="ProtNLM"/>
    </source>
</evidence>
<gene>
    <name evidence="2" type="ordered locus">EROM_051210</name>
</gene>
<dbReference type="NCBIfam" id="TIGR01509">
    <property type="entry name" value="HAD-SF-IA-v3"/>
    <property type="match status" value="1"/>
</dbReference>
<dbReference type="Pfam" id="PF00702">
    <property type="entry name" value="Hydrolase"/>
    <property type="match status" value="1"/>
</dbReference>
<dbReference type="GeneID" id="20521353"/>
<keyword evidence="3" id="KW-1185">Reference proteome</keyword>
<dbReference type="RefSeq" id="XP_009264549.1">
    <property type="nucleotide sequence ID" value="XM_009266274.1"/>
</dbReference>
<evidence type="ECO:0000256" key="1">
    <source>
        <dbReference type="SAM" id="MobiDB-lite"/>
    </source>
</evidence>
<dbReference type="GO" id="GO:0016791">
    <property type="term" value="F:phosphatase activity"/>
    <property type="evidence" value="ECO:0007669"/>
    <property type="project" value="UniProtKB-ARBA"/>
</dbReference>
<dbReference type="InterPro" id="IPR023214">
    <property type="entry name" value="HAD_sf"/>
</dbReference>
<name>I7ARP8_ENCRO</name>
<dbReference type="OrthoDB" id="2195201at2759"/>
<dbReference type="HOGENOM" id="CLU_059493_1_0_1"/>